<organism evidence="1 2">
    <name type="scientific">Jeotgalibacillus marinus</name>
    <dbReference type="NCBI Taxonomy" id="86667"/>
    <lineage>
        <taxon>Bacteria</taxon>
        <taxon>Bacillati</taxon>
        <taxon>Bacillota</taxon>
        <taxon>Bacilli</taxon>
        <taxon>Bacillales</taxon>
        <taxon>Caryophanaceae</taxon>
        <taxon>Jeotgalibacillus</taxon>
    </lineage>
</organism>
<evidence type="ECO:0008006" key="3">
    <source>
        <dbReference type="Google" id="ProtNLM"/>
    </source>
</evidence>
<reference evidence="1 2" key="1">
    <citation type="journal article" date="1979" name="Int. J. Syst. Evol. Microbiol.">
        <title>Bacillus globisporus subsp. marinus subsp. nov.</title>
        <authorList>
            <person name="Liu H."/>
        </authorList>
    </citation>
    <scope>NUCLEOTIDE SEQUENCE [LARGE SCALE GENOMIC DNA]</scope>
    <source>
        <strain evidence="1 2">DSM 1297</strain>
    </source>
</reference>
<name>A0ABV3Q4Y5_9BACL</name>
<evidence type="ECO:0000313" key="2">
    <source>
        <dbReference type="Proteomes" id="UP001556040"/>
    </source>
</evidence>
<gene>
    <name evidence="1" type="ORF">AB1471_11390</name>
</gene>
<dbReference type="Proteomes" id="UP001556040">
    <property type="component" value="Unassembled WGS sequence"/>
</dbReference>
<keyword evidence="2" id="KW-1185">Reference proteome</keyword>
<dbReference type="EMBL" id="JBFMIA010000010">
    <property type="protein sequence ID" value="MEW9502398.1"/>
    <property type="molecule type" value="Genomic_DNA"/>
</dbReference>
<proteinExistence type="predicted"/>
<accession>A0ABV3Q4Y5</accession>
<protein>
    <recommendedName>
        <fullName evidence="3">Helix-turn-helix domain-containing protein</fullName>
    </recommendedName>
</protein>
<sequence>MDMFELVTKKEIHSEYLSLKAAGLLYYLHSTPAFRHFDLCDLNGIFTDHPQTVMNTVFELQKRGYVITCKKRYTIDKWSRNNDITPSSTYHIDDSNWKENPSVGSTYHTNRKGKIL</sequence>
<evidence type="ECO:0000313" key="1">
    <source>
        <dbReference type="EMBL" id="MEW9502398.1"/>
    </source>
</evidence>
<dbReference type="RefSeq" id="WP_367779890.1">
    <property type="nucleotide sequence ID" value="NZ_JBFMIA010000010.1"/>
</dbReference>
<comment type="caution">
    <text evidence="1">The sequence shown here is derived from an EMBL/GenBank/DDBJ whole genome shotgun (WGS) entry which is preliminary data.</text>
</comment>